<dbReference type="SUPFAM" id="SSF54001">
    <property type="entry name" value="Cysteine proteinases"/>
    <property type="match status" value="1"/>
</dbReference>
<comment type="similarity">
    <text evidence="1 2">Belongs to the arylamine N-acetyltransferase family.</text>
</comment>
<dbReference type="EMBL" id="JAVREO010000004">
    <property type="protein sequence ID" value="MDT0266369.1"/>
    <property type="molecule type" value="Genomic_DNA"/>
</dbReference>
<accession>A0ABU2JN06</accession>
<dbReference type="Pfam" id="PF00797">
    <property type="entry name" value="Acetyltransf_2"/>
    <property type="match status" value="1"/>
</dbReference>
<dbReference type="PRINTS" id="PR01543">
    <property type="entry name" value="ANATRNSFRASE"/>
</dbReference>
<evidence type="ECO:0000313" key="3">
    <source>
        <dbReference type="EMBL" id="MDT0266369.1"/>
    </source>
</evidence>
<protein>
    <submittedName>
        <fullName evidence="3">Arylamine N-acetyltransferase</fullName>
    </submittedName>
</protein>
<evidence type="ECO:0000256" key="1">
    <source>
        <dbReference type="ARBA" id="ARBA00006547"/>
    </source>
</evidence>
<dbReference type="Proteomes" id="UP001183410">
    <property type="component" value="Unassembled WGS sequence"/>
</dbReference>
<comment type="caution">
    <text evidence="3">The sequence shown here is derived from an EMBL/GenBank/DDBJ whole genome shotgun (WGS) entry which is preliminary data.</text>
</comment>
<dbReference type="Gene3D" id="2.40.128.150">
    <property type="entry name" value="Cysteine proteinases"/>
    <property type="match status" value="1"/>
</dbReference>
<gene>
    <name evidence="3" type="ORF">RM844_08680</name>
</gene>
<dbReference type="PANTHER" id="PTHR11786:SF0">
    <property type="entry name" value="ARYLAMINE N-ACETYLTRANSFERASE 4-RELATED"/>
    <property type="match status" value="1"/>
</dbReference>
<dbReference type="Gene3D" id="3.30.2140.10">
    <property type="entry name" value="Arylamine N-acetyltransferase"/>
    <property type="match status" value="1"/>
</dbReference>
<dbReference type="InterPro" id="IPR001447">
    <property type="entry name" value="Arylamine_N-AcTrfase"/>
</dbReference>
<dbReference type="PANTHER" id="PTHR11786">
    <property type="entry name" value="N-HYDROXYARYLAMINE O-ACETYLTRANSFERASE"/>
    <property type="match status" value="1"/>
</dbReference>
<evidence type="ECO:0000256" key="2">
    <source>
        <dbReference type="RuleBase" id="RU003452"/>
    </source>
</evidence>
<evidence type="ECO:0000313" key="4">
    <source>
        <dbReference type="Proteomes" id="UP001183410"/>
    </source>
</evidence>
<proteinExistence type="inferred from homology"/>
<organism evidence="3 4">
    <name type="scientific">Streptomyces chisholmiae</name>
    <dbReference type="NCBI Taxonomy" id="3075540"/>
    <lineage>
        <taxon>Bacteria</taxon>
        <taxon>Bacillati</taxon>
        <taxon>Actinomycetota</taxon>
        <taxon>Actinomycetes</taxon>
        <taxon>Kitasatosporales</taxon>
        <taxon>Streptomycetaceae</taxon>
        <taxon>Streptomyces</taxon>
    </lineage>
</organism>
<keyword evidence="4" id="KW-1185">Reference proteome</keyword>
<reference evidence="4" key="1">
    <citation type="submission" date="2023-07" db="EMBL/GenBank/DDBJ databases">
        <title>30 novel species of actinomycetes from the DSMZ collection.</title>
        <authorList>
            <person name="Nouioui I."/>
        </authorList>
    </citation>
    <scope>NUCLEOTIDE SEQUENCE [LARGE SCALE GENOMIC DNA]</scope>
    <source>
        <strain evidence="4">DSM 44915</strain>
    </source>
</reference>
<dbReference type="InterPro" id="IPR038765">
    <property type="entry name" value="Papain-like_cys_pep_sf"/>
</dbReference>
<sequence>MPDEKQFELDAYLDRIGWRGGRAADLPTLRAVHHAHLRSIPFEALDPLRGTVPSLDVDDLVAKLVHRRRGGYCFEQNLLLAAALRALGFGVTVLSGRVVLGAEQLTSRPRVHALLVIRVPGDPQPYLGDVGFGAVGAPLVPVPLVPDVEFRAGPRRHRLIHAPHDGPLPLWVLQAWAGDAWQAQVAFTEEPFTLSDLVTQNWYTATYPNSPFVLRPLAQRTREGAHLMLDGRVLTETRDDGTVSRRELADEAEVRRVLEDEFELDVPEGMALP</sequence>
<dbReference type="RefSeq" id="WP_311666387.1">
    <property type="nucleotide sequence ID" value="NZ_JAVREO010000004.1"/>
</dbReference>
<name>A0ABU2JN06_9ACTN</name>